<protein>
    <submittedName>
        <fullName evidence="9">FtsX-like permease family protein</fullName>
    </submittedName>
</protein>
<reference evidence="9 10" key="1">
    <citation type="submission" date="2019-10" db="EMBL/GenBank/DDBJ databases">
        <title>Draft Genome Sequence of Cytophagaceae sp. SJW1-29.</title>
        <authorList>
            <person name="Choi A."/>
        </authorList>
    </citation>
    <scope>NUCLEOTIDE SEQUENCE [LARGE SCALE GENOMIC DNA]</scope>
    <source>
        <strain evidence="9 10">SJW1-29</strain>
    </source>
</reference>
<dbReference type="InterPro" id="IPR003838">
    <property type="entry name" value="ABC3_permease_C"/>
</dbReference>
<keyword evidence="10" id="KW-1185">Reference proteome</keyword>
<feature type="domain" description="ABC3 transporter permease C-terminal" evidence="7">
    <location>
        <begin position="298"/>
        <end position="411"/>
    </location>
</feature>
<dbReference type="InterPro" id="IPR025857">
    <property type="entry name" value="MacB_PCD"/>
</dbReference>
<evidence type="ECO:0000259" key="8">
    <source>
        <dbReference type="Pfam" id="PF12704"/>
    </source>
</evidence>
<comment type="subcellular location">
    <subcellularLocation>
        <location evidence="1">Cell membrane</location>
        <topology evidence="1">Multi-pass membrane protein</topology>
    </subcellularLocation>
</comment>
<dbReference type="AlphaFoldDB" id="A0A7C9BS52"/>
<feature type="transmembrane region" description="Helical" evidence="6">
    <location>
        <begin position="784"/>
        <end position="806"/>
    </location>
</feature>
<evidence type="ECO:0000256" key="1">
    <source>
        <dbReference type="ARBA" id="ARBA00004651"/>
    </source>
</evidence>
<feature type="transmembrane region" description="Helical" evidence="6">
    <location>
        <begin position="338"/>
        <end position="365"/>
    </location>
</feature>
<feature type="transmembrane region" description="Helical" evidence="6">
    <location>
        <begin position="385"/>
        <end position="411"/>
    </location>
</feature>
<dbReference type="EMBL" id="WHLY01000002">
    <property type="protein sequence ID" value="MPR34779.1"/>
    <property type="molecule type" value="Genomic_DNA"/>
</dbReference>
<dbReference type="PANTHER" id="PTHR30572">
    <property type="entry name" value="MEMBRANE COMPONENT OF TRANSPORTER-RELATED"/>
    <property type="match status" value="1"/>
</dbReference>
<accession>A0A7C9BS52</accession>
<name>A0A7C9BS52_9BACT</name>
<dbReference type="PANTHER" id="PTHR30572:SF18">
    <property type="entry name" value="ABC-TYPE MACROLIDE FAMILY EXPORT SYSTEM PERMEASE COMPONENT 2"/>
    <property type="match status" value="1"/>
</dbReference>
<evidence type="ECO:0000256" key="2">
    <source>
        <dbReference type="ARBA" id="ARBA00022475"/>
    </source>
</evidence>
<keyword evidence="3 6" id="KW-0812">Transmembrane</keyword>
<evidence type="ECO:0000313" key="10">
    <source>
        <dbReference type="Proteomes" id="UP000479293"/>
    </source>
</evidence>
<organism evidence="9 10">
    <name type="scientific">Salmonirosea aquatica</name>
    <dbReference type="NCBI Taxonomy" id="2654236"/>
    <lineage>
        <taxon>Bacteria</taxon>
        <taxon>Pseudomonadati</taxon>
        <taxon>Bacteroidota</taxon>
        <taxon>Cytophagia</taxon>
        <taxon>Cytophagales</taxon>
        <taxon>Spirosomataceae</taxon>
        <taxon>Salmonirosea</taxon>
    </lineage>
</organism>
<sequence>MLRNYLKISLRNLSRSKAFSFINITGLTVGLTCCFLIMLFVRHELSYDQFQQRFDRIYRITYVPRFAGLDRPLALTPPPVSPLLAENFSEIESSARMFRNPATIEVKKSGESTPMKYDERDFFFADPAILDIFSFEFIQGNPQNALRDRFSVIISEEVARRYFGEDNPLNQVITCEGRYPLKVTGVVRDYPDNSHIHAGLLANYETMYATESESARENLPNNWVISHSTTYVLLRPGRSPETVNARFPQFIKAHADAQVADGIEYRLEPMKDFYLGTEAENTPEPVGSLTILYVFLGIAGLTLLIACINFVNLSTARSLRRAREVGIRKVLGSLKGQLIIQFLGESLLLSGLALLFSLLLIGLLLPTMNSLTDKDLTMAYFLNDGWLMLAFVGTALVAGLLSGLYPAFVVAGFKPVTILKGNFLAGTAQGGLVRQMLLGVQFVTSIALIAGTLIMAMQLDFLRSQPLGFNRDFIITASVRNPKITNIFAPPTDSSYRRLSTFRQVLLQNPKVQAVTFSNQALGNGSVRRNVVPEGHTAEDNLFVSVLAVDYNFTDTYGLALRAGRTFSEQYPTDKTEAFLVNETAVKEFGWSSPEAALGKSLNLEGKTGRVVGVLKDFHHQSLYEPIASLVLTIEQPQLMLVSMKLQPQQLDATLQAVQKEWDTFFPEKSFDYEFLDRDLAQIYDREQRRSTLVSYFAMLAILISCLGLYGLITLVAQQRTREIGIRKVLGASVRSVVLMLARSFIWLVGLALIIASPIAWYFMAQWLDGFSYRIAIPWWAFPAAGLLTASIALLTVSFQAVKAALMNPVKSLRSE</sequence>
<feature type="transmembrane region" description="Helical" evidence="6">
    <location>
        <begin position="737"/>
        <end position="764"/>
    </location>
</feature>
<dbReference type="Pfam" id="PF02687">
    <property type="entry name" value="FtsX"/>
    <property type="match status" value="2"/>
</dbReference>
<feature type="domain" description="ABC3 transporter permease C-terminal" evidence="7">
    <location>
        <begin position="697"/>
        <end position="809"/>
    </location>
</feature>
<feature type="domain" description="MacB-like periplasmic core" evidence="8">
    <location>
        <begin position="438"/>
        <end position="657"/>
    </location>
</feature>
<dbReference type="InterPro" id="IPR050250">
    <property type="entry name" value="Macrolide_Exporter_MacB"/>
</dbReference>
<feature type="transmembrane region" description="Helical" evidence="6">
    <location>
        <begin position="693"/>
        <end position="716"/>
    </location>
</feature>
<proteinExistence type="predicted"/>
<evidence type="ECO:0000259" key="7">
    <source>
        <dbReference type="Pfam" id="PF02687"/>
    </source>
</evidence>
<evidence type="ECO:0000256" key="6">
    <source>
        <dbReference type="SAM" id="Phobius"/>
    </source>
</evidence>
<keyword evidence="5 6" id="KW-0472">Membrane</keyword>
<dbReference type="RefSeq" id="WP_152761282.1">
    <property type="nucleotide sequence ID" value="NZ_WHLY01000002.1"/>
</dbReference>
<dbReference type="GO" id="GO:0005886">
    <property type="term" value="C:plasma membrane"/>
    <property type="evidence" value="ECO:0007669"/>
    <property type="project" value="UniProtKB-SubCell"/>
</dbReference>
<feature type="domain" description="MacB-like periplasmic core" evidence="8">
    <location>
        <begin position="20"/>
        <end position="247"/>
    </location>
</feature>
<feature type="transmembrane region" description="Helical" evidence="6">
    <location>
        <begin position="432"/>
        <end position="457"/>
    </location>
</feature>
<dbReference type="Proteomes" id="UP000479293">
    <property type="component" value="Unassembled WGS sequence"/>
</dbReference>
<feature type="transmembrane region" description="Helical" evidence="6">
    <location>
        <begin position="291"/>
        <end position="313"/>
    </location>
</feature>
<evidence type="ECO:0000256" key="4">
    <source>
        <dbReference type="ARBA" id="ARBA00022989"/>
    </source>
</evidence>
<evidence type="ECO:0000256" key="3">
    <source>
        <dbReference type="ARBA" id="ARBA00022692"/>
    </source>
</evidence>
<keyword evidence="2" id="KW-1003">Cell membrane</keyword>
<dbReference type="GO" id="GO:0022857">
    <property type="term" value="F:transmembrane transporter activity"/>
    <property type="evidence" value="ECO:0007669"/>
    <property type="project" value="TreeGrafter"/>
</dbReference>
<dbReference type="Pfam" id="PF12704">
    <property type="entry name" value="MacB_PCD"/>
    <property type="match status" value="2"/>
</dbReference>
<evidence type="ECO:0000313" key="9">
    <source>
        <dbReference type="EMBL" id="MPR34779.1"/>
    </source>
</evidence>
<evidence type="ECO:0000256" key="5">
    <source>
        <dbReference type="ARBA" id="ARBA00023136"/>
    </source>
</evidence>
<gene>
    <name evidence="9" type="ORF">GBK04_15805</name>
</gene>
<keyword evidence="4 6" id="KW-1133">Transmembrane helix</keyword>
<feature type="transmembrane region" description="Helical" evidence="6">
    <location>
        <begin position="21"/>
        <end position="41"/>
    </location>
</feature>
<comment type="caution">
    <text evidence="9">The sequence shown here is derived from an EMBL/GenBank/DDBJ whole genome shotgun (WGS) entry which is preliminary data.</text>
</comment>